<keyword evidence="1" id="KW-1133">Transmembrane helix</keyword>
<feature type="transmembrane region" description="Helical" evidence="1">
    <location>
        <begin position="55"/>
        <end position="74"/>
    </location>
</feature>
<evidence type="ECO:0000313" key="2">
    <source>
        <dbReference type="EMBL" id="KAH9426642.1"/>
    </source>
</evidence>
<keyword evidence="3" id="KW-1185">Reference proteome</keyword>
<evidence type="ECO:0000313" key="3">
    <source>
        <dbReference type="Proteomes" id="UP000887458"/>
    </source>
</evidence>
<dbReference type="EMBL" id="NJHN03000008">
    <property type="protein sequence ID" value="KAH9426642.1"/>
    <property type="molecule type" value="Genomic_DNA"/>
</dbReference>
<accession>A0ABQ8JWL6</accession>
<reference evidence="2 3" key="1">
    <citation type="journal article" date="2018" name="J. Allergy Clin. Immunol.">
        <title>High-quality assembly of Dermatophagoides pteronyssinus genome and transcriptome reveals a wide range of novel allergens.</title>
        <authorList>
            <person name="Liu X.Y."/>
            <person name="Yang K.Y."/>
            <person name="Wang M.Q."/>
            <person name="Kwok J.S."/>
            <person name="Zeng X."/>
            <person name="Yang Z."/>
            <person name="Xiao X.J."/>
            <person name="Lau C.P."/>
            <person name="Li Y."/>
            <person name="Huang Z.M."/>
            <person name="Ba J.G."/>
            <person name="Yim A.K."/>
            <person name="Ouyang C.Y."/>
            <person name="Ngai S.M."/>
            <person name="Chan T.F."/>
            <person name="Leung E.L."/>
            <person name="Liu L."/>
            <person name="Liu Z.G."/>
            <person name="Tsui S.K."/>
        </authorList>
    </citation>
    <scope>NUCLEOTIDE SEQUENCE [LARGE SCALE GENOMIC DNA]</scope>
    <source>
        <strain evidence="2">Derp</strain>
    </source>
</reference>
<keyword evidence="1" id="KW-0472">Membrane</keyword>
<name>A0ABQ8JWL6_DERPT</name>
<sequence>MIQVWFSQSPGLGLGKRRFSNVLTFFSFEPISIDTKLVQIFLVMTGYYLPDLLKFFFFFGILIVLSHIVIVIILPETK</sequence>
<gene>
    <name evidence="2" type="ORF">DERP_002741</name>
</gene>
<proteinExistence type="predicted"/>
<protein>
    <submittedName>
        <fullName evidence="2">Uncharacterized protein</fullName>
    </submittedName>
</protein>
<keyword evidence="1" id="KW-0812">Transmembrane</keyword>
<reference evidence="2 3" key="2">
    <citation type="journal article" date="2022" name="Mol. Biol. Evol.">
        <title>Comparative Genomics Reveals Insights into the Divergent Evolution of Astigmatic Mites and Household Pest Adaptations.</title>
        <authorList>
            <person name="Xiong Q."/>
            <person name="Wan A.T."/>
            <person name="Liu X."/>
            <person name="Fung C.S."/>
            <person name="Xiao X."/>
            <person name="Malainual N."/>
            <person name="Hou J."/>
            <person name="Wang L."/>
            <person name="Wang M."/>
            <person name="Yang K.Y."/>
            <person name="Cui Y."/>
            <person name="Leung E.L."/>
            <person name="Nong W."/>
            <person name="Shin S.K."/>
            <person name="Au S.W."/>
            <person name="Jeong K.Y."/>
            <person name="Chew F.T."/>
            <person name="Hui J.H."/>
            <person name="Leung T.F."/>
            <person name="Tungtrongchitr A."/>
            <person name="Zhong N."/>
            <person name="Liu Z."/>
            <person name="Tsui S.K."/>
        </authorList>
    </citation>
    <scope>NUCLEOTIDE SEQUENCE [LARGE SCALE GENOMIC DNA]</scope>
    <source>
        <strain evidence="2">Derp</strain>
    </source>
</reference>
<comment type="caution">
    <text evidence="2">The sequence shown here is derived from an EMBL/GenBank/DDBJ whole genome shotgun (WGS) entry which is preliminary data.</text>
</comment>
<evidence type="ECO:0000256" key="1">
    <source>
        <dbReference type="SAM" id="Phobius"/>
    </source>
</evidence>
<dbReference type="Proteomes" id="UP000887458">
    <property type="component" value="Unassembled WGS sequence"/>
</dbReference>
<organism evidence="2 3">
    <name type="scientific">Dermatophagoides pteronyssinus</name>
    <name type="common">European house dust mite</name>
    <dbReference type="NCBI Taxonomy" id="6956"/>
    <lineage>
        <taxon>Eukaryota</taxon>
        <taxon>Metazoa</taxon>
        <taxon>Ecdysozoa</taxon>
        <taxon>Arthropoda</taxon>
        <taxon>Chelicerata</taxon>
        <taxon>Arachnida</taxon>
        <taxon>Acari</taxon>
        <taxon>Acariformes</taxon>
        <taxon>Sarcoptiformes</taxon>
        <taxon>Astigmata</taxon>
        <taxon>Psoroptidia</taxon>
        <taxon>Analgoidea</taxon>
        <taxon>Pyroglyphidae</taxon>
        <taxon>Dermatophagoidinae</taxon>
        <taxon>Dermatophagoides</taxon>
    </lineage>
</organism>